<accession>A0A9W9FQV5</accession>
<dbReference type="Pfam" id="PF00067">
    <property type="entry name" value="p450"/>
    <property type="match status" value="1"/>
</dbReference>
<protein>
    <recommendedName>
        <fullName evidence="10">Cytochrome P450</fullName>
    </recommendedName>
</protein>
<sequence>MPSCATFHHLLVSFPSSVHRIPGTWKPVFLPPSAPHLFSAAGPNPPPMNYQMVDSIALSLVGAFFVAFLLLQRSGDTNIKRIPTLKYYAWTPAIFNRLLYYPKAACLIYRGYEKYKDTPFRMLTADGALTVLPVKYLDELRNLPPSVISSLDAQYEQNALGDYTNILVNSGLPSATVRKRLTPGLGRIVPWVIDELRYAFDSAIPECEDDWIKVKPHEMFVQLIARATSRVVAGDTLRRNEEWLNTASQYSVNVGITIFLLRPCPTFFRPLVAPFLPSVRQMKQQLRFVKSLFIPMIRERRAAEQAADPAYVKPDDFLQWMMDMAEEGQDQDPELLAHHMLLLMSLAVVHTSSMALCHALYDLILMPEYLDPLREEIRRTLSDGWENATQTSLVAQRRLDSFLRESQRFNPPGELSFHRMIKEPLALSDGLVLPKGTHICFAAGPMSKDASFIRNPDKFDGFRWCPDASDRNALTSPSATIHDSTSENERPHLTKTPATPTPTASSFVSISPVSMHFGFGRQACPGRFFASNTLKAILSRIISEYDFKLEEDQAGKRPANLVVGEHIIPDMSASVLLRKRSIERTIGVA</sequence>
<dbReference type="Proteomes" id="UP001141434">
    <property type="component" value="Unassembled WGS sequence"/>
</dbReference>
<comment type="caution">
    <text evidence="8">The sequence shown here is derived from an EMBL/GenBank/DDBJ whole genome shotgun (WGS) entry which is preliminary data.</text>
</comment>
<evidence type="ECO:0000256" key="1">
    <source>
        <dbReference type="ARBA" id="ARBA00001971"/>
    </source>
</evidence>
<evidence type="ECO:0000256" key="3">
    <source>
        <dbReference type="ARBA" id="ARBA00022723"/>
    </source>
</evidence>
<evidence type="ECO:0000313" key="8">
    <source>
        <dbReference type="EMBL" id="KAJ5104629.1"/>
    </source>
</evidence>
<dbReference type="RefSeq" id="XP_056513625.1">
    <property type="nucleotide sequence ID" value="XM_056652558.1"/>
</dbReference>
<keyword evidence="3 6" id="KW-0479">Metal-binding</keyword>
<dbReference type="PANTHER" id="PTHR46206:SF7">
    <property type="entry name" value="P450, PUTATIVE (EUROFUNG)-RELATED"/>
    <property type="match status" value="1"/>
</dbReference>
<organism evidence="8 9">
    <name type="scientific">Penicillium alfredii</name>
    <dbReference type="NCBI Taxonomy" id="1506179"/>
    <lineage>
        <taxon>Eukaryota</taxon>
        <taxon>Fungi</taxon>
        <taxon>Dikarya</taxon>
        <taxon>Ascomycota</taxon>
        <taxon>Pezizomycotina</taxon>
        <taxon>Eurotiomycetes</taxon>
        <taxon>Eurotiomycetidae</taxon>
        <taxon>Eurotiales</taxon>
        <taxon>Aspergillaceae</taxon>
        <taxon>Penicillium</taxon>
    </lineage>
</organism>
<comment type="cofactor">
    <cofactor evidence="1 6">
        <name>heme</name>
        <dbReference type="ChEBI" id="CHEBI:30413"/>
    </cofactor>
</comment>
<dbReference type="InterPro" id="IPR002403">
    <property type="entry name" value="Cyt_P450_E_grp-IV"/>
</dbReference>
<reference evidence="8" key="2">
    <citation type="journal article" date="2023" name="IMA Fungus">
        <title>Comparative genomic study of the Penicillium genus elucidates a diverse pangenome and 15 lateral gene transfer events.</title>
        <authorList>
            <person name="Petersen C."/>
            <person name="Sorensen T."/>
            <person name="Nielsen M.R."/>
            <person name="Sondergaard T.E."/>
            <person name="Sorensen J.L."/>
            <person name="Fitzpatrick D.A."/>
            <person name="Frisvad J.C."/>
            <person name="Nielsen K.L."/>
        </authorList>
    </citation>
    <scope>NUCLEOTIDE SEQUENCE</scope>
    <source>
        <strain evidence="8">IBT 34128</strain>
    </source>
</reference>
<dbReference type="SUPFAM" id="SSF48264">
    <property type="entry name" value="Cytochrome P450"/>
    <property type="match status" value="1"/>
</dbReference>
<evidence type="ECO:0000256" key="4">
    <source>
        <dbReference type="ARBA" id="ARBA00023002"/>
    </source>
</evidence>
<dbReference type="GeneID" id="81391726"/>
<keyword evidence="4" id="KW-0560">Oxidoreductase</keyword>
<dbReference type="GO" id="GO:0005506">
    <property type="term" value="F:iron ion binding"/>
    <property type="evidence" value="ECO:0007669"/>
    <property type="project" value="InterPro"/>
</dbReference>
<feature type="region of interest" description="Disordered" evidence="7">
    <location>
        <begin position="475"/>
        <end position="502"/>
    </location>
</feature>
<evidence type="ECO:0000256" key="6">
    <source>
        <dbReference type="PIRSR" id="PIRSR602403-1"/>
    </source>
</evidence>
<keyword evidence="6" id="KW-0349">Heme</keyword>
<dbReference type="InterPro" id="IPR001128">
    <property type="entry name" value="Cyt_P450"/>
</dbReference>
<evidence type="ECO:0000256" key="7">
    <source>
        <dbReference type="SAM" id="MobiDB-lite"/>
    </source>
</evidence>
<keyword evidence="5 6" id="KW-0408">Iron</keyword>
<proteinExistence type="inferred from homology"/>
<dbReference type="AlphaFoldDB" id="A0A9W9FQV5"/>
<comment type="similarity">
    <text evidence="2">Belongs to the cytochrome P450 family.</text>
</comment>
<dbReference type="CDD" id="cd11041">
    <property type="entry name" value="CYP503A1-like"/>
    <property type="match status" value="1"/>
</dbReference>
<dbReference type="GO" id="GO:0004497">
    <property type="term" value="F:monooxygenase activity"/>
    <property type="evidence" value="ECO:0007669"/>
    <property type="project" value="InterPro"/>
</dbReference>
<evidence type="ECO:0000256" key="5">
    <source>
        <dbReference type="ARBA" id="ARBA00023004"/>
    </source>
</evidence>
<keyword evidence="9" id="KW-1185">Reference proteome</keyword>
<evidence type="ECO:0000256" key="2">
    <source>
        <dbReference type="ARBA" id="ARBA00010617"/>
    </source>
</evidence>
<evidence type="ECO:0008006" key="10">
    <source>
        <dbReference type="Google" id="ProtNLM"/>
    </source>
</evidence>
<name>A0A9W9FQV5_9EURO</name>
<dbReference type="OrthoDB" id="1844152at2759"/>
<dbReference type="GO" id="GO:0016705">
    <property type="term" value="F:oxidoreductase activity, acting on paired donors, with incorporation or reduction of molecular oxygen"/>
    <property type="evidence" value="ECO:0007669"/>
    <property type="project" value="InterPro"/>
</dbReference>
<dbReference type="InterPro" id="IPR036396">
    <property type="entry name" value="Cyt_P450_sf"/>
</dbReference>
<dbReference type="PRINTS" id="PR00465">
    <property type="entry name" value="EP450IV"/>
</dbReference>
<evidence type="ECO:0000313" key="9">
    <source>
        <dbReference type="Proteomes" id="UP001141434"/>
    </source>
</evidence>
<feature type="binding site" description="axial binding residue" evidence="6">
    <location>
        <position position="524"/>
    </location>
    <ligand>
        <name>heme</name>
        <dbReference type="ChEBI" id="CHEBI:30413"/>
    </ligand>
    <ligandPart>
        <name>Fe</name>
        <dbReference type="ChEBI" id="CHEBI:18248"/>
    </ligandPart>
</feature>
<dbReference type="PANTHER" id="PTHR46206">
    <property type="entry name" value="CYTOCHROME P450"/>
    <property type="match status" value="1"/>
</dbReference>
<dbReference type="EMBL" id="JAPMSZ010000004">
    <property type="protein sequence ID" value="KAJ5104629.1"/>
    <property type="molecule type" value="Genomic_DNA"/>
</dbReference>
<dbReference type="GO" id="GO:0043386">
    <property type="term" value="P:mycotoxin biosynthetic process"/>
    <property type="evidence" value="ECO:0007669"/>
    <property type="project" value="UniProtKB-ARBA"/>
</dbReference>
<dbReference type="GO" id="GO:0020037">
    <property type="term" value="F:heme binding"/>
    <property type="evidence" value="ECO:0007669"/>
    <property type="project" value="InterPro"/>
</dbReference>
<dbReference type="Gene3D" id="1.10.630.10">
    <property type="entry name" value="Cytochrome P450"/>
    <property type="match status" value="1"/>
</dbReference>
<gene>
    <name evidence="8" type="ORF">NUU61_001976</name>
</gene>
<reference evidence="8" key="1">
    <citation type="submission" date="2022-11" db="EMBL/GenBank/DDBJ databases">
        <authorList>
            <person name="Petersen C."/>
        </authorList>
    </citation>
    <scope>NUCLEOTIDE SEQUENCE</scope>
    <source>
        <strain evidence="8">IBT 34128</strain>
    </source>
</reference>